<dbReference type="EMBL" id="CP010407">
    <property type="protein sequence ID" value="AJF63313.1"/>
    <property type="molecule type" value="Genomic_DNA"/>
</dbReference>
<dbReference type="AlphaFoldDB" id="A0A0B5I0Y6"/>
<name>A0A0B5I0Y6_9ACTN</name>
<dbReference type="Proteomes" id="UP000031774">
    <property type="component" value="Chromosome"/>
</dbReference>
<keyword evidence="3" id="KW-1185">Reference proteome</keyword>
<protein>
    <submittedName>
        <fullName evidence="2">Uncharacterized protein</fullName>
    </submittedName>
</protein>
<evidence type="ECO:0000313" key="3">
    <source>
        <dbReference type="Proteomes" id="UP000031774"/>
    </source>
</evidence>
<dbReference type="HOGENOM" id="CLU_2144543_0_0_11"/>
<gene>
    <name evidence="2" type="ORF">SVTN_01090</name>
</gene>
<dbReference type="RefSeq" id="WP_041127398.1">
    <property type="nucleotide sequence ID" value="NZ_CP010407.1"/>
</dbReference>
<accession>A0A0B5I0Y6</accession>
<sequence length="112" mass="11884">MLNLSAAEARAWAMSGTHARNTAGPDLQKPAAPADDLLADAWNTMEHQRPAAPALAHRRTGPGQGLPRRCLGPRTGGEVLLFAQGGCLSWEVCSWSDDIGVTPVTAQRSLRT</sequence>
<evidence type="ECO:0000313" key="2">
    <source>
        <dbReference type="EMBL" id="AJF63313.1"/>
    </source>
</evidence>
<organism evidence="2 3">
    <name type="scientific">Streptomyces vietnamensis</name>
    <dbReference type="NCBI Taxonomy" id="362257"/>
    <lineage>
        <taxon>Bacteria</taxon>
        <taxon>Bacillati</taxon>
        <taxon>Actinomycetota</taxon>
        <taxon>Actinomycetes</taxon>
        <taxon>Kitasatosporales</taxon>
        <taxon>Streptomycetaceae</taxon>
        <taxon>Streptomyces</taxon>
    </lineage>
</organism>
<reference evidence="2 3" key="1">
    <citation type="submission" date="2014-12" db="EMBL/GenBank/DDBJ databases">
        <title>Complete genome sequence of Streptomyces vietnamensis strain GIMV4.0001, a genetic manipulable producer of the benzoisochromanequinone antibiotic granaticin.</title>
        <authorList>
            <person name="Deng M.R."/>
            <person name="Guo J."/>
            <person name="Ma L.Y."/>
            <person name="Feng G.D."/>
            <person name="Mo C.Y."/>
            <person name="Zhu H.H."/>
        </authorList>
    </citation>
    <scope>NUCLEOTIDE SEQUENCE [LARGE SCALE GENOMIC DNA]</scope>
    <source>
        <strain evidence="3">GIMV4.0001</strain>
    </source>
</reference>
<dbReference type="KEGG" id="svt:SVTN_01090"/>
<evidence type="ECO:0000256" key="1">
    <source>
        <dbReference type="SAM" id="MobiDB-lite"/>
    </source>
</evidence>
<feature type="region of interest" description="Disordered" evidence="1">
    <location>
        <begin position="48"/>
        <end position="69"/>
    </location>
</feature>
<feature type="region of interest" description="Disordered" evidence="1">
    <location>
        <begin position="13"/>
        <end position="32"/>
    </location>
</feature>
<proteinExistence type="predicted"/>